<reference evidence="2 3" key="1">
    <citation type="journal article" date="2020" name="Sci. Rep.">
        <title>A novel cyanobacterial geosmin producer, revising GeoA distribution and dispersion patterns in Bacteria.</title>
        <authorList>
            <person name="Churro C."/>
            <person name="Semedo-Aguiar A.P."/>
            <person name="Silva A.D."/>
            <person name="Pereira-Leal J.B."/>
            <person name="Leite R.B."/>
        </authorList>
    </citation>
    <scope>NUCLEOTIDE SEQUENCE [LARGE SCALE GENOMIC DNA]</scope>
    <source>
        <strain evidence="2 3">IPMA8</strain>
    </source>
</reference>
<dbReference type="EMBL" id="SRRZ01000006">
    <property type="protein sequence ID" value="NQE32806.1"/>
    <property type="molecule type" value="Genomic_DNA"/>
</dbReference>
<evidence type="ECO:0000256" key="1">
    <source>
        <dbReference type="SAM" id="MobiDB-lite"/>
    </source>
</evidence>
<comment type="caution">
    <text evidence="2">The sequence shown here is derived from an EMBL/GenBank/DDBJ whole genome shotgun (WGS) entry which is preliminary data.</text>
</comment>
<proteinExistence type="predicted"/>
<organism evidence="2 3">
    <name type="scientific">Microcoleus asticus IPMA8</name>
    <dbReference type="NCBI Taxonomy" id="2563858"/>
    <lineage>
        <taxon>Bacteria</taxon>
        <taxon>Bacillati</taxon>
        <taxon>Cyanobacteriota</taxon>
        <taxon>Cyanophyceae</taxon>
        <taxon>Oscillatoriophycideae</taxon>
        <taxon>Oscillatoriales</taxon>
        <taxon>Microcoleaceae</taxon>
        <taxon>Microcoleus</taxon>
        <taxon>Microcoleus asticus</taxon>
    </lineage>
</organism>
<evidence type="ECO:0000313" key="2">
    <source>
        <dbReference type="EMBL" id="NQE32806.1"/>
    </source>
</evidence>
<dbReference type="RefSeq" id="WP_172185219.1">
    <property type="nucleotide sequence ID" value="NZ_CAWPPK010000274.1"/>
</dbReference>
<accession>A0ABX2CQZ7</accession>
<name>A0ABX2CQZ7_9CYAN</name>
<evidence type="ECO:0000313" key="3">
    <source>
        <dbReference type="Proteomes" id="UP000702425"/>
    </source>
</evidence>
<feature type="region of interest" description="Disordered" evidence="1">
    <location>
        <begin position="1"/>
        <end position="27"/>
    </location>
</feature>
<gene>
    <name evidence="2" type="ORF">E5S67_00523</name>
</gene>
<sequence>MPTNSIANPPARIAKASKPTTKSNPDVFSIKLNRSPIKSNHGYLLIAECFQTMGKRRKKEALNLEKKHIKFFPLP</sequence>
<keyword evidence="3" id="KW-1185">Reference proteome</keyword>
<dbReference type="Proteomes" id="UP000702425">
    <property type="component" value="Unassembled WGS sequence"/>
</dbReference>
<protein>
    <submittedName>
        <fullName evidence="2">Uncharacterized protein</fullName>
    </submittedName>
</protein>